<dbReference type="EMBL" id="AZIL01000177">
    <property type="protein sequence ID" value="EWM29192.1"/>
    <property type="molecule type" value="Genomic_DNA"/>
</dbReference>
<dbReference type="Gene3D" id="3.40.630.10">
    <property type="entry name" value="Zn peptidases"/>
    <property type="match status" value="1"/>
</dbReference>
<keyword evidence="4" id="KW-0378">Hydrolase</keyword>
<evidence type="ECO:0000313" key="8">
    <source>
        <dbReference type="EMBL" id="EWM29192.1"/>
    </source>
</evidence>
<dbReference type="OrthoDB" id="3064516at2759"/>
<reference evidence="8 9" key="1">
    <citation type="journal article" date="2014" name="Mol. Plant">
        <title>Chromosome Scale Genome Assembly and Transcriptome Profiling of Nannochloropsis gaditana in Nitrogen Depletion.</title>
        <authorList>
            <person name="Corteggiani Carpinelli E."/>
            <person name="Telatin A."/>
            <person name="Vitulo N."/>
            <person name="Forcato C."/>
            <person name="D'Angelo M."/>
            <person name="Schiavon R."/>
            <person name="Vezzi A."/>
            <person name="Giacometti G.M."/>
            <person name="Morosinotto T."/>
            <person name="Valle G."/>
        </authorList>
    </citation>
    <scope>NUCLEOTIDE SEQUENCE [LARGE SCALE GENOMIC DNA]</scope>
    <source>
        <strain evidence="8 9">B-31</strain>
    </source>
</reference>
<dbReference type="InterPro" id="IPR011650">
    <property type="entry name" value="Peptidase_M20_dimer"/>
</dbReference>
<protein>
    <submittedName>
        <fullName evidence="8">Peptidase</fullName>
    </submittedName>
</protein>
<dbReference type="Pfam" id="PF01546">
    <property type="entry name" value="Peptidase_M20"/>
    <property type="match status" value="1"/>
</dbReference>
<keyword evidence="9" id="KW-1185">Reference proteome</keyword>
<evidence type="ECO:0000256" key="3">
    <source>
        <dbReference type="ARBA" id="ARBA00022723"/>
    </source>
</evidence>
<dbReference type="SUPFAM" id="SSF53187">
    <property type="entry name" value="Zn-dependent exopeptidases"/>
    <property type="match status" value="1"/>
</dbReference>
<comment type="similarity">
    <text evidence="2">Belongs to the peptidase M20A family.</text>
</comment>
<feature type="transmembrane region" description="Helical" evidence="6">
    <location>
        <begin position="454"/>
        <end position="475"/>
    </location>
</feature>
<dbReference type="GO" id="GO:0016787">
    <property type="term" value="F:hydrolase activity"/>
    <property type="evidence" value="ECO:0007669"/>
    <property type="project" value="UniProtKB-KW"/>
</dbReference>
<keyword evidence="6" id="KW-0472">Membrane</keyword>
<evidence type="ECO:0000256" key="2">
    <source>
        <dbReference type="ARBA" id="ARBA00006247"/>
    </source>
</evidence>
<gene>
    <name evidence="8" type="ORF">Naga_100007g94</name>
</gene>
<dbReference type="Proteomes" id="UP000019335">
    <property type="component" value="Chromosome 3"/>
</dbReference>
<accession>W7TSP2</accession>
<dbReference type="Gene3D" id="3.30.70.360">
    <property type="match status" value="1"/>
</dbReference>
<evidence type="ECO:0000313" key="9">
    <source>
        <dbReference type="Proteomes" id="UP000019335"/>
    </source>
</evidence>
<evidence type="ECO:0000259" key="7">
    <source>
        <dbReference type="Pfam" id="PF07687"/>
    </source>
</evidence>
<dbReference type="AlphaFoldDB" id="W7TSP2"/>
<dbReference type="Gene3D" id="1.10.150.900">
    <property type="match status" value="1"/>
</dbReference>
<keyword evidence="3" id="KW-0479">Metal-binding</keyword>
<name>W7TSP2_9STRA</name>
<keyword evidence="6" id="KW-0812">Transmembrane</keyword>
<evidence type="ECO:0000256" key="5">
    <source>
        <dbReference type="ARBA" id="ARBA00022833"/>
    </source>
</evidence>
<dbReference type="Pfam" id="PF07687">
    <property type="entry name" value="M20_dimer"/>
    <property type="match status" value="1"/>
</dbReference>
<feature type="domain" description="Peptidase M20 dimerisation" evidence="7">
    <location>
        <begin position="217"/>
        <end position="361"/>
    </location>
</feature>
<dbReference type="SUPFAM" id="SSF55031">
    <property type="entry name" value="Bacterial exopeptidase dimerisation domain"/>
    <property type="match status" value="1"/>
</dbReference>
<comment type="caution">
    <text evidence="8">The sequence shown here is derived from an EMBL/GenBank/DDBJ whole genome shotgun (WGS) entry which is preliminary data.</text>
</comment>
<dbReference type="InterPro" id="IPR036264">
    <property type="entry name" value="Bact_exopeptidase_dim_dom"/>
</dbReference>
<evidence type="ECO:0000256" key="6">
    <source>
        <dbReference type="SAM" id="Phobius"/>
    </source>
</evidence>
<evidence type="ECO:0000256" key="4">
    <source>
        <dbReference type="ARBA" id="ARBA00022801"/>
    </source>
</evidence>
<sequence>MGLLHPAVRELLGEAPEIGEDLEELTVSLLQSLIRNACVNCGDGSCEEVTNIRTLAAFFDKYGIKYQVYHPPHRPNRPSLIAEYHGGTGIGPRVMLGPGHVDVVPANEKAWDVPPFEARLVGGEVWGRGSLDMLNTVAAQAVAFACLATSRLPMRGTLIFCAVSDEEAGGADGAGFLMNEPKLRDIFRADYCMTEFGGATLPDRYNRPSRTYYHVSGEKGTATINVVCKGRPGHGSLPKSCDNALVKAAEVVRCLANYWSPTIITPEWRNIMAASDAPWIVRTCLTSAWFAPAIIRLLLLLGHPLGSAAHASTRLTLSPNHLTGTHKSNVVPGTAVVEVDGRLMPGQDKAYLIRQLERALGRRRMASGDYEIRIRHFFPATTSPVDTPLWKAMEKAGRMLVDGTTFVNGLLTGATDSRFFRHHCGAIAYGTSLFQPELTLDKLMKSIHGDNERISVASLGISVQYFVLTILYMLGAAEEAVTFRKVKAGKDGSLGEKLYISLN</sequence>
<dbReference type="PANTHER" id="PTHR43808">
    <property type="entry name" value="ACETYLORNITHINE DEACETYLASE"/>
    <property type="match status" value="1"/>
</dbReference>
<comment type="cofactor">
    <cofactor evidence="1">
        <name>Zn(2+)</name>
        <dbReference type="ChEBI" id="CHEBI:29105"/>
    </cofactor>
</comment>
<dbReference type="InterPro" id="IPR002933">
    <property type="entry name" value="Peptidase_M20"/>
</dbReference>
<keyword evidence="5" id="KW-0862">Zinc</keyword>
<keyword evidence="6" id="KW-1133">Transmembrane helix</keyword>
<organism evidence="8 9">
    <name type="scientific">Nannochloropsis gaditana</name>
    <dbReference type="NCBI Taxonomy" id="72520"/>
    <lineage>
        <taxon>Eukaryota</taxon>
        <taxon>Sar</taxon>
        <taxon>Stramenopiles</taxon>
        <taxon>Ochrophyta</taxon>
        <taxon>Eustigmatophyceae</taxon>
        <taxon>Eustigmatales</taxon>
        <taxon>Monodopsidaceae</taxon>
        <taxon>Nannochloropsis</taxon>
    </lineage>
</organism>
<dbReference type="GO" id="GO:0046872">
    <property type="term" value="F:metal ion binding"/>
    <property type="evidence" value="ECO:0007669"/>
    <property type="project" value="UniProtKB-KW"/>
</dbReference>
<dbReference type="InterPro" id="IPR050072">
    <property type="entry name" value="Peptidase_M20A"/>
</dbReference>
<dbReference type="PANTHER" id="PTHR43808:SF8">
    <property type="entry name" value="PEPTIDASE M20 DIMERISATION DOMAIN-CONTAINING PROTEIN"/>
    <property type="match status" value="1"/>
</dbReference>
<proteinExistence type="inferred from homology"/>
<evidence type="ECO:0000256" key="1">
    <source>
        <dbReference type="ARBA" id="ARBA00001947"/>
    </source>
</evidence>